<keyword evidence="3" id="KW-1185">Reference proteome</keyword>
<accession>A0A9W8TLV7</accession>
<protein>
    <recommendedName>
        <fullName evidence="1">Heterokaryon incompatibility domain-containing protein</fullName>
    </recommendedName>
</protein>
<reference evidence="2" key="1">
    <citation type="submission" date="2022-07" db="EMBL/GenBank/DDBJ databases">
        <title>Genome Sequence of Xylaria arbuscula.</title>
        <authorList>
            <person name="Buettner E."/>
        </authorList>
    </citation>
    <scope>NUCLEOTIDE SEQUENCE</scope>
    <source>
        <strain evidence="2">VT107</strain>
    </source>
</reference>
<dbReference type="PANTHER" id="PTHR33112:SF10">
    <property type="entry name" value="TOL"/>
    <property type="match status" value="1"/>
</dbReference>
<comment type="caution">
    <text evidence="2">The sequence shown here is derived from an EMBL/GenBank/DDBJ whole genome shotgun (WGS) entry which is preliminary data.</text>
</comment>
<proteinExistence type="predicted"/>
<evidence type="ECO:0000313" key="2">
    <source>
        <dbReference type="EMBL" id="KAJ3574013.1"/>
    </source>
</evidence>
<dbReference type="VEuPathDB" id="FungiDB:F4678DRAFT_470046"/>
<evidence type="ECO:0000313" key="3">
    <source>
        <dbReference type="Proteomes" id="UP001148614"/>
    </source>
</evidence>
<organism evidence="2 3">
    <name type="scientific">Xylaria arbuscula</name>
    <dbReference type="NCBI Taxonomy" id="114810"/>
    <lineage>
        <taxon>Eukaryota</taxon>
        <taxon>Fungi</taxon>
        <taxon>Dikarya</taxon>
        <taxon>Ascomycota</taxon>
        <taxon>Pezizomycotina</taxon>
        <taxon>Sordariomycetes</taxon>
        <taxon>Xylariomycetidae</taxon>
        <taxon>Xylariales</taxon>
        <taxon>Xylariaceae</taxon>
        <taxon>Xylaria</taxon>
    </lineage>
</organism>
<dbReference type="InterPro" id="IPR010730">
    <property type="entry name" value="HET"/>
</dbReference>
<dbReference type="EMBL" id="JANPWZ010000641">
    <property type="protein sequence ID" value="KAJ3574013.1"/>
    <property type="molecule type" value="Genomic_DNA"/>
</dbReference>
<sequence length="506" mass="57811">MVSSTSCHIHEGNRSNCSASPYDLKFSWFAPGTARRYRRLVLQGHDVVKQYIPRVPAVAHRGWTSDTVDVVKSWMQRCTMEHQKCRALNAWKTSNSEFQPKRLVDVGSVSGTTWQLILREDSAIPPTSYATISHRWSRDQQFNLTSGSLEAYTKKQPISQLPGVFQDTIEIAKSLGIRYLWIDCLCIIQDSRSDWETESLEMCKIYANSTCNISLTGFEGSSSNFLNQTSQYACLPYRVQPQWAPDLSEGWYVLDPFFWWAQVTKAPLTKRGWVFQERFLAPCVIHFGPDQVLWECASLVACEAFPQGLPPIVQTPRHTSFKRMDYLFQGGLREDLPPQVKMDEKDLLHQWCLIVESYTQTSLTKPSDKLIALAGVAQLMSLSQGPDPSTSPAKYTAGLFEQHLLLMLEWHVDGGVFSRREPDGVRPPQYRGPSWSWISIDGRAFYDYLPQRINNHQMWSKQASWGLYLKRVSLLETSSPEYEAIREDRCPQWLKAAQANDNDATA</sequence>
<dbReference type="AlphaFoldDB" id="A0A9W8TLV7"/>
<name>A0A9W8TLV7_9PEZI</name>
<dbReference type="Proteomes" id="UP001148614">
    <property type="component" value="Unassembled WGS sequence"/>
</dbReference>
<dbReference type="PANTHER" id="PTHR33112">
    <property type="entry name" value="DOMAIN PROTEIN, PUTATIVE-RELATED"/>
    <property type="match status" value="1"/>
</dbReference>
<gene>
    <name evidence="2" type="ORF">NPX13_g4505</name>
</gene>
<feature type="domain" description="Heterokaryon incompatibility" evidence="1">
    <location>
        <begin position="129"/>
        <end position="277"/>
    </location>
</feature>
<evidence type="ECO:0000259" key="1">
    <source>
        <dbReference type="Pfam" id="PF06985"/>
    </source>
</evidence>
<dbReference type="Pfam" id="PF06985">
    <property type="entry name" value="HET"/>
    <property type="match status" value="1"/>
</dbReference>